<dbReference type="AlphaFoldDB" id="A0A9K3J7Q9"/>
<evidence type="ECO:0000313" key="1">
    <source>
        <dbReference type="EMBL" id="KAF5810369.1"/>
    </source>
</evidence>
<protein>
    <submittedName>
        <fullName evidence="1">Uncharacterized protein</fullName>
    </submittedName>
</protein>
<keyword evidence="2" id="KW-1185">Reference proteome</keyword>
<comment type="caution">
    <text evidence="1">The sequence shown here is derived from an EMBL/GenBank/DDBJ whole genome shotgun (WGS) entry which is preliminary data.</text>
</comment>
<proteinExistence type="predicted"/>
<evidence type="ECO:0000313" key="2">
    <source>
        <dbReference type="Proteomes" id="UP000215914"/>
    </source>
</evidence>
<dbReference type="EMBL" id="MNCJ02000319">
    <property type="protein sequence ID" value="KAF5810369.1"/>
    <property type="molecule type" value="Genomic_DNA"/>
</dbReference>
<dbReference type="Proteomes" id="UP000215914">
    <property type="component" value="Unassembled WGS sequence"/>
</dbReference>
<name>A0A9K3J7Q9_HELAN</name>
<dbReference type="Gramene" id="mRNA:HanXRQr2_Chr04g0168561">
    <property type="protein sequence ID" value="CDS:HanXRQr2_Chr04g0168561.1"/>
    <property type="gene ID" value="HanXRQr2_Chr04g0168561"/>
</dbReference>
<accession>A0A9K3J7Q9</accession>
<reference evidence="1" key="2">
    <citation type="submission" date="2020-06" db="EMBL/GenBank/DDBJ databases">
        <title>Helianthus annuus Genome sequencing and assembly Release 2.</title>
        <authorList>
            <person name="Gouzy J."/>
            <person name="Langlade N."/>
            <person name="Munos S."/>
        </authorList>
    </citation>
    <scope>NUCLEOTIDE SEQUENCE</scope>
    <source>
        <tissue evidence="1">Leaves</tissue>
    </source>
</reference>
<organism evidence="1 2">
    <name type="scientific">Helianthus annuus</name>
    <name type="common">Common sunflower</name>
    <dbReference type="NCBI Taxonomy" id="4232"/>
    <lineage>
        <taxon>Eukaryota</taxon>
        <taxon>Viridiplantae</taxon>
        <taxon>Streptophyta</taxon>
        <taxon>Embryophyta</taxon>
        <taxon>Tracheophyta</taxon>
        <taxon>Spermatophyta</taxon>
        <taxon>Magnoliopsida</taxon>
        <taxon>eudicotyledons</taxon>
        <taxon>Gunneridae</taxon>
        <taxon>Pentapetalae</taxon>
        <taxon>asterids</taxon>
        <taxon>campanulids</taxon>
        <taxon>Asterales</taxon>
        <taxon>Asteraceae</taxon>
        <taxon>Asteroideae</taxon>
        <taxon>Heliantheae alliance</taxon>
        <taxon>Heliantheae</taxon>
        <taxon>Helianthus</taxon>
    </lineage>
</organism>
<reference evidence="1" key="1">
    <citation type="journal article" date="2017" name="Nature">
        <title>The sunflower genome provides insights into oil metabolism, flowering and Asterid evolution.</title>
        <authorList>
            <person name="Badouin H."/>
            <person name="Gouzy J."/>
            <person name="Grassa C.J."/>
            <person name="Murat F."/>
            <person name="Staton S.E."/>
            <person name="Cottret L."/>
            <person name="Lelandais-Briere C."/>
            <person name="Owens G.L."/>
            <person name="Carrere S."/>
            <person name="Mayjonade B."/>
            <person name="Legrand L."/>
            <person name="Gill N."/>
            <person name="Kane N.C."/>
            <person name="Bowers J.E."/>
            <person name="Hubner S."/>
            <person name="Bellec A."/>
            <person name="Berard A."/>
            <person name="Berges H."/>
            <person name="Blanchet N."/>
            <person name="Boniface M.C."/>
            <person name="Brunel D."/>
            <person name="Catrice O."/>
            <person name="Chaidir N."/>
            <person name="Claudel C."/>
            <person name="Donnadieu C."/>
            <person name="Faraut T."/>
            <person name="Fievet G."/>
            <person name="Helmstetter N."/>
            <person name="King M."/>
            <person name="Knapp S.J."/>
            <person name="Lai Z."/>
            <person name="Le Paslier M.C."/>
            <person name="Lippi Y."/>
            <person name="Lorenzon L."/>
            <person name="Mandel J.R."/>
            <person name="Marage G."/>
            <person name="Marchand G."/>
            <person name="Marquand E."/>
            <person name="Bret-Mestries E."/>
            <person name="Morien E."/>
            <person name="Nambeesan S."/>
            <person name="Nguyen T."/>
            <person name="Pegot-Espagnet P."/>
            <person name="Pouilly N."/>
            <person name="Raftis F."/>
            <person name="Sallet E."/>
            <person name="Schiex T."/>
            <person name="Thomas J."/>
            <person name="Vandecasteele C."/>
            <person name="Vares D."/>
            <person name="Vear F."/>
            <person name="Vautrin S."/>
            <person name="Crespi M."/>
            <person name="Mangin B."/>
            <person name="Burke J.M."/>
            <person name="Salse J."/>
            <person name="Munos S."/>
            <person name="Vincourt P."/>
            <person name="Rieseberg L.H."/>
            <person name="Langlade N.B."/>
        </authorList>
    </citation>
    <scope>NUCLEOTIDE SEQUENCE</scope>
    <source>
        <tissue evidence="1">Leaves</tissue>
    </source>
</reference>
<gene>
    <name evidence="1" type="ORF">HanXRQr2_Chr04g0168561</name>
</gene>
<sequence length="50" mass="5968">MIGTRYEQIVPGTGTEITEPSTFSVPVSTFGDFRYWYRYRFGNEWYRAHP</sequence>